<reference evidence="14 15" key="1">
    <citation type="submission" date="2006-10" db="EMBL/GenBank/DDBJ databases">
        <title>Complete sequence of chromosome of Pelobacter propionicus DSM 2379.</title>
        <authorList>
            <consortium name="US DOE Joint Genome Institute"/>
            <person name="Copeland A."/>
            <person name="Lucas S."/>
            <person name="Lapidus A."/>
            <person name="Barry K."/>
            <person name="Detter J.C."/>
            <person name="Glavina del Rio T."/>
            <person name="Hammon N."/>
            <person name="Israni S."/>
            <person name="Dalin E."/>
            <person name="Tice H."/>
            <person name="Pitluck S."/>
            <person name="Saunders E."/>
            <person name="Brettin T."/>
            <person name="Bruce D."/>
            <person name="Han C."/>
            <person name="Tapia R."/>
            <person name="Schmutz J."/>
            <person name="Larimer F."/>
            <person name="Land M."/>
            <person name="Hauser L."/>
            <person name="Kyrpides N."/>
            <person name="Kim E."/>
            <person name="Lovley D."/>
            <person name="Richardson P."/>
        </authorList>
    </citation>
    <scope>NUCLEOTIDE SEQUENCE [LARGE SCALE GENOMIC DNA]</scope>
    <source>
        <strain evidence="15">DSM 2379 / NBRC 103807 / OttBd1</strain>
    </source>
</reference>
<name>A1ATZ8_PELPD</name>
<dbReference type="InterPro" id="IPR027359">
    <property type="entry name" value="Volt_channel_dom_sf"/>
</dbReference>
<evidence type="ECO:0000256" key="6">
    <source>
        <dbReference type="ARBA" id="ARBA00022882"/>
    </source>
</evidence>
<dbReference type="KEGG" id="ppd:Ppro_3225"/>
<dbReference type="EMBL" id="CP000482">
    <property type="protein sequence ID" value="ABL00819.1"/>
    <property type="molecule type" value="Genomic_DNA"/>
</dbReference>
<feature type="transmembrane region" description="Helical" evidence="12">
    <location>
        <begin position="150"/>
        <end position="173"/>
    </location>
</feature>
<dbReference type="Proteomes" id="UP000006732">
    <property type="component" value="Chromosome"/>
</dbReference>
<keyword evidence="8 12" id="KW-1133">Transmembrane helix</keyword>
<dbReference type="InterPro" id="IPR005821">
    <property type="entry name" value="Ion_trans_dom"/>
</dbReference>
<evidence type="ECO:0000256" key="2">
    <source>
        <dbReference type="ARBA" id="ARBA00022448"/>
    </source>
</evidence>
<dbReference type="HOGENOM" id="CLU_011722_1_3_7"/>
<comment type="subcellular location">
    <subcellularLocation>
        <location evidence="1">Membrane</location>
        <topology evidence="1">Multi-pass membrane protein</topology>
    </subcellularLocation>
</comment>
<evidence type="ECO:0000256" key="4">
    <source>
        <dbReference type="ARBA" id="ARBA00022692"/>
    </source>
</evidence>
<dbReference type="OrthoDB" id="9799090at2"/>
<evidence type="ECO:0000256" key="8">
    <source>
        <dbReference type="ARBA" id="ARBA00022989"/>
    </source>
</evidence>
<keyword evidence="15" id="KW-1185">Reference proteome</keyword>
<keyword evidence="10 12" id="KW-0472">Membrane</keyword>
<accession>A1ATZ8</accession>
<dbReference type="PRINTS" id="PR00169">
    <property type="entry name" value="KCHANNEL"/>
</dbReference>
<keyword evidence="5" id="KW-0631">Potassium channel</keyword>
<keyword evidence="11" id="KW-0407">Ion channel</keyword>
<evidence type="ECO:0000256" key="1">
    <source>
        <dbReference type="ARBA" id="ARBA00004141"/>
    </source>
</evidence>
<keyword evidence="4 12" id="KW-0812">Transmembrane</keyword>
<evidence type="ECO:0000256" key="7">
    <source>
        <dbReference type="ARBA" id="ARBA00022958"/>
    </source>
</evidence>
<dbReference type="GO" id="GO:0005249">
    <property type="term" value="F:voltage-gated potassium channel activity"/>
    <property type="evidence" value="ECO:0007669"/>
    <property type="project" value="InterPro"/>
</dbReference>
<organism evidence="14 15">
    <name type="scientific">Pelobacter propionicus (strain DSM 2379 / NBRC 103807 / OttBd1)</name>
    <dbReference type="NCBI Taxonomy" id="338966"/>
    <lineage>
        <taxon>Bacteria</taxon>
        <taxon>Pseudomonadati</taxon>
        <taxon>Thermodesulfobacteriota</taxon>
        <taxon>Desulfuromonadia</taxon>
        <taxon>Desulfuromonadales</taxon>
        <taxon>Desulfuromonadaceae</taxon>
        <taxon>Pelobacter</taxon>
    </lineage>
</organism>
<keyword evidence="9" id="KW-0406">Ion transport</keyword>
<dbReference type="Gene3D" id="1.20.120.350">
    <property type="entry name" value="Voltage-gated potassium channels. Chain C"/>
    <property type="match status" value="1"/>
</dbReference>
<dbReference type="RefSeq" id="WP_011737037.1">
    <property type="nucleotide sequence ID" value="NC_008609.1"/>
</dbReference>
<dbReference type="PANTHER" id="PTHR11537:SF254">
    <property type="entry name" value="POTASSIUM VOLTAGE-GATED CHANNEL PROTEIN SHAB"/>
    <property type="match status" value="1"/>
</dbReference>
<evidence type="ECO:0000256" key="10">
    <source>
        <dbReference type="ARBA" id="ARBA00023136"/>
    </source>
</evidence>
<evidence type="ECO:0000256" key="12">
    <source>
        <dbReference type="SAM" id="Phobius"/>
    </source>
</evidence>
<dbReference type="PANTHER" id="PTHR11537">
    <property type="entry name" value="VOLTAGE-GATED POTASSIUM CHANNEL"/>
    <property type="match status" value="1"/>
</dbReference>
<dbReference type="SUPFAM" id="SSF81324">
    <property type="entry name" value="Voltage-gated potassium channels"/>
    <property type="match status" value="1"/>
</dbReference>
<keyword evidence="2" id="KW-0813">Transport</keyword>
<evidence type="ECO:0000256" key="5">
    <source>
        <dbReference type="ARBA" id="ARBA00022826"/>
    </source>
</evidence>
<dbReference type="GO" id="GO:0001508">
    <property type="term" value="P:action potential"/>
    <property type="evidence" value="ECO:0007669"/>
    <property type="project" value="TreeGrafter"/>
</dbReference>
<dbReference type="GO" id="GO:0008076">
    <property type="term" value="C:voltage-gated potassium channel complex"/>
    <property type="evidence" value="ECO:0007669"/>
    <property type="project" value="InterPro"/>
</dbReference>
<evidence type="ECO:0000259" key="13">
    <source>
        <dbReference type="Pfam" id="PF00520"/>
    </source>
</evidence>
<keyword evidence="6" id="KW-0851">Voltage-gated channel</keyword>
<dbReference type="InterPro" id="IPR028325">
    <property type="entry name" value="VG_K_chnl"/>
</dbReference>
<gene>
    <name evidence="14" type="ordered locus">Ppro_3225</name>
</gene>
<evidence type="ECO:0000313" key="14">
    <source>
        <dbReference type="EMBL" id="ABL00819.1"/>
    </source>
</evidence>
<keyword evidence="7" id="KW-0630">Potassium</keyword>
<dbReference type="Pfam" id="PF00520">
    <property type="entry name" value="Ion_trans"/>
    <property type="match status" value="1"/>
</dbReference>
<dbReference type="eggNOG" id="COG2126">
    <property type="taxonomic scope" value="Bacteria"/>
</dbReference>
<evidence type="ECO:0000256" key="3">
    <source>
        <dbReference type="ARBA" id="ARBA00022538"/>
    </source>
</evidence>
<protein>
    <submittedName>
        <fullName evidence="14">Ion transport protein</fullName>
    </submittedName>
</protein>
<evidence type="ECO:0000256" key="11">
    <source>
        <dbReference type="ARBA" id="ARBA00023303"/>
    </source>
</evidence>
<dbReference type="Gene3D" id="1.10.287.70">
    <property type="match status" value="1"/>
</dbReference>
<feature type="transmembrane region" description="Helical" evidence="12">
    <location>
        <begin position="26"/>
        <end position="44"/>
    </location>
</feature>
<dbReference type="STRING" id="338966.Ppro_3225"/>
<feature type="transmembrane region" description="Helical" evidence="12">
    <location>
        <begin position="211"/>
        <end position="230"/>
    </location>
</feature>
<proteinExistence type="predicted"/>
<evidence type="ECO:0000256" key="9">
    <source>
        <dbReference type="ARBA" id="ARBA00023065"/>
    </source>
</evidence>
<feature type="transmembrane region" description="Helical" evidence="12">
    <location>
        <begin position="56"/>
        <end position="75"/>
    </location>
</feature>
<feature type="domain" description="Ion transport" evidence="13">
    <location>
        <begin position="25"/>
        <end position="233"/>
    </location>
</feature>
<feature type="transmembrane region" description="Helical" evidence="12">
    <location>
        <begin position="87"/>
        <end position="104"/>
    </location>
</feature>
<dbReference type="AlphaFoldDB" id="A1ATZ8"/>
<keyword evidence="3" id="KW-0633">Potassium transport</keyword>
<evidence type="ECO:0000313" key="15">
    <source>
        <dbReference type="Proteomes" id="UP000006732"/>
    </source>
</evidence>
<sequence>MTDKFSGIREQLYVIIFEADTRVGRAFDLTLIVFILLSVLLVMLDSIPELHQQWGSWFWGGELLITVLFSIEYLLRLYCARRPARYALSFYGMVDLLAIIPGYASLFLPGLHLLSTVRILRVLRIFRVLKMVQFMGEGSNLWLALKRSRYKITVFLTTVVTIVVFVGSLMYLIEGSEGGFTSIPKSIYWAIVTMTTVGYGDIAPRTSLGQMVASLLMVIGYGIIAVPTGIVTTEMMRPPPVGGVCPCCGRKVDRAEER</sequence>